<accession>A0A1U7P1Z2</accession>
<comment type="caution">
    <text evidence="1">The sequence shown here is derived from an EMBL/GenBank/DDBJ whole genome shotgun (WGS) entry which is preliminary data.</text>
</comment>
<protein>
    <submittedName>
        <fullName evidence="1">Uncharacterized protein</fullName>
    </submittedName>
</protein>
<dbReference type="Proteomes" id="UP000186607">
    <property type="component" value="Unassembled WGS sequence"/>
</dbReference>
<dbReference type="OrthoDB" id="3295094at2"/>
<reference evidence="1 2" key="1">
    <citation type="submission" date="2017-01" db="EMBL/GenBank/DDBJ databases">
        <title>Genome Analysis of Deinococcus marmoris KOPRI26562.</title>
        <authorList>
            <person name="Kim J.H."/>
            <person name="Oh H.-M."/>
        </authorList>
    </citation>
    <scope>NUCLEOTIDE SEQUENCE [LARGE SCALE GENOMIC DNA]</scope>
    <source>
        <strain evidence="1 2">KOPRI26562</strain>
    </source>
</reference>
<organism evidence="1 2">
    <name type="scientific">Deinococcus marmoris</name>
    <dbReference type="NCBI Taxonomy" id="249408"/>
    <lineage>
        <taxon>Bacteria</taxon>
        <taxon>Thermotogati</taxon>
        <taxon>Deinococcota</taxon>
        <taxon>Deinococci</taxon>
        <taxon>Deinococcales</taxon>
        <taxon>Deinococcaceae</taxon>
        <taxon>Deinococcus</taxon>
    </lineage>
</organism>
<dbReference type="RefSeq" id="WP_075831093.1">
    <property type="nucleotide sequence ID" value="NZ_MSTI01000040.1"/>
</dbReference>
<dbReference type="EMBL" id="MSTI01000040">
    <property type="protein sequence ID" value="OLV19180.1"/>
    <property type="molecule type" value="Genomic_DNA"/>
</dbReference>
<gene>
    <name evidence="1" type="ORF">BOO71_0003616</name>
</gene>
<evidence type="ECO:0000313" key="2">
    <source>
        <dbReference type="Proteomes" id="UP000186607"/>
    </source>
</evidence>
<evidence type="ECO:0000313" key="1">
    <source>
        <dbReference type="EMBL" id="OLV19180.1"/>
    </source>
</evidence>
<sequence>MSSERITPESTRAQKFQALTHLLICTGSNCGGPPPGRVPKQALLAAWKADYLWKACHLSFSHCLGPCHLKGNAYVLHGSSVTWLAELEEAEYLMLAEWAAACKRERRIQALPPQLSRHVLERFADPETLEFERQGS</sequence>
<dbReference type="AlphaFoldDB" id="A0A1U7P1Z2"/>
<name>A0A1U7P1Z2_9DEIO</name>
<keyword evidence="2" id="KW-1185">Reference proteome</keyword>
<proteinExistence type="predicted"/>